<protein>
    <submittedName>
        <fullName evidence="6">Transferase</fullName>
    </submittedName>
</protein>
<dbReference type="PANTHER" id="PTHR20961">
    <property type="entry name" value="GLYCOSYLTRANSFERASE"/>
    <property type="match status" value="1"/>
</dbReference>
<dbReference type="STRING" id="478820.A0A196SKV9"/>
<evidence type="ECO:0000256" key="2">
    <source>
        <dbReference type="ARBA" id="ARBA00022679"/>
    </source>
</evidence>
<dbReference type="Proteomes" id="UP000078348">
    <property type="component" value="Unassembled WGS sequence"/>
</dbReference>
<proteinExistence type="predicted"/>
<keyword evidence="4" id="KW-0732">Signal</keyword>
<organism evidence="6 7">
    <name type="scientific">Blastocystis sp. subtype 1 (strain ATCC 50177 / NandII)</name>
    <dbReference type="NCBI Taxonomy" id="478820"/>
    <lineage>
        <taxon>Eukaryota</taxon>
        <taxon>Sar</taxon>
        <taxon>Stramenopiles</taxon>
        <taxon>Bigyra</taxon>
        <taxon>Opalozoa</taxon>
        <taxon>Opalinata</taxon>
        <taxon>Blastocystidae</taxon>
        <taxon>Blastocystis</taxon>
    </lineage>
</organism>
<gene>
    <name evidence="6" type="ORF">AV274_1375</name>
</gene>
<name>A0A196SKV9_BLAHN</name>
<feature type="chain" id="PRO_5008274686" evidence="4">
    <location>
        <begin position="22"/>
        <end position="437"/>
    </location>
</feature>
<evidence type="ECO:0000313" key="6">
    <source>
        <dbReference type="EMBL" id="OAO16931.1"/>
    </source>
</evidence>
<sequence>MIRFLLIYPFLIALFVSDVLRFVLRGKQQCSVRETASLPFQPTNREFALDLTNSFPNAFLNTPHTREQWNELSEAYHAHLEQMKRFALLSFNPIKELHVPGYRFRYGEDMVVSASSNTLFYYPRVAKFERKYDDRAADCNARVFTRTDAAPSPDVVFDRVGVVSFRAMYNLFHFMEGSNVLLHNLFFYHPRIPIQYLYLSHDLEKGSFSGWYRGYLDALLDSLPAGERPLILERRALEKMKGVVVFKRVILYDVETPLHLFWSVEEASWIRRSIYKQLSEPEEKTSPRQITYLSRKDTKRHIDNEEEVMEYLRTIPVVVVSTAFSNATYQDQASLMFKTDLLISMHGNQLSNILFLHKGSAVIEIVNPYFYADFYPELSERCQVQHTVFRSTVISKPIPYSVRRKWWNRYCDYDVFVKMPAFKEAVAHYVSQWHLPL</sequence>
<keyword evidence="7" id="KW-1185">Reference proteome</keyword>
<evidence type="ECO:0000313" key="7">
    <source>
        <dbReference type="Proteomes" id="UP000078348"/>
    </source>
</evidence>
<accession>A0A196SKV9</accession>
<keyword evidence="1" id="KW-0328">Glycosyltransferase</keyword>
<keyword evidence="2 6" id="KW-0808">Transferase</keyword>
<dbReference type="AlphaFoldDB" id="A0A196SKV9"/>
<evidence type="ECO:0000256" key="3">
    <source>
        <dbReference type="ARBA" id="ARBA00023180"/>
    </source>
</evidence>
<reference evidence="6 7" key="1">
    <citation type="submission" date="2016-05" db="EMBL/GenBank/DDBJ databases">
        <title>Nuclear genome of Blastocystis sp. subtype 1 NandII.</title>
        <authorList>
            <person name="Gentekaki E."/>
            <person name="Curtis B."/>
            <person name="Stairs C."/>
            <person name="Eme L."/>
            <person name="Herman E."/>
            <person name="Klimes V."/>
            <person name="Arias M.C."/>
            <person name="Elias M."/>
            <person name="Hilliou F."/>
            <person name="Klute M."/>
            <person name="Malik S.-B."/>
            <person name="Pightling A."/>
            <person name="Rachubinski R."/>
            <person name="Salas D."/>
            <person name="Schlacht A."/>
            <person name="Suga H."/>
            <person name="Archibald J."/>
            <person name="Ball S.G."/>
            <person name="Clark G."/>
            <person name="Dacks J."/>
            <person name="Van Der Giezen M."/>
            <person name="Tsaousis A."/>
            <person name="Roger A."/>
        </authorList>
    </citation>
    <scope>NUCLEOTIDE SEQUENCE [LARGE SCALE GENOMIC DNA]</scope>
    <source>
        <strain evidence="7">ATCC 50177 / NandII</strain>
    </source>
</reference>
<dbReference type="Pfam" id="PF04577">
    <property type="entry name" value="Glyco_transf_61"/>
    <property type="match status" value="1"/>
</dbReference>
<evidence type="ECO:0000256" key="1">
    <source>
        <dbReference type="ARBA" id="ARBA00022676"/>
    </source>
</evidence>
<keyword evidence="3" id="KW-0325">Glycoprotein</keyword>
<evidence type="ECO:0000259" key="5">
    <source>
        <dbReference type="Pfam" id="PF04577"/>
    </source>
</evidence>
<comment type="caution">
    <text evidence="6">The sequence shown here is derived from an EMBL/GenBank/DDBJ whole genome shotgun (WGS) entry which is preliminary data.</text>
</comment>
<dbReference type="InterPro" id="IPR007657">
    <property type="entry name" value="Glycosyltransferase_61"/>
</dbReference>
<dbReference type="OrthoDB" id="1892506at2759"/>
<dbReference type="InterPro" id="IPR049625">
    <property type="entry name" value="Glyco_transf_61_cat"/>
</dbReference>
<dbReference type="GO" id="GO:0016757">
    <property type="term" value="F:glycosyltransferase activity"/>
    <property type="evidence" value="ECO:0007669"/>
    <property type="project" value="UniProtKB-KW"/>
</dbReference>
<dbReference type="EMBL" id="LXWW01000054">
    <property type="protein sequence ID" value="OAO16931.1"/>
    <property type="molecule type" value="Genomic_DNA"/>
</dbReference>
<feature type="domain" description="Glycosyltransferase 61 catalytic" evidence="5">
    <location>
        <begin position="196"/>
        <end position="363"/>
    </location>
</feature>
<evidence type="ECO:0000256" key="4">
    <source>
        <dbReference type="SAM" id="SignalP"/>
    </source>
</evidence>
<feature type="signal peptide" evidence="4">
    <location>
        <begin position="1"/>
        <end position="21"/>
    </location>
</feature>